<feature type="compositionally biased region" description="Acidic residues" evidence="5">
    <location>
        <begin position="346"/>
        <end position="370"/>
    </location>
</feature>
<dbReference type="EMBL" id="LXJU01000007">
    <property type="protein sequence ID" value="OGE53950.1"/>
    <property type="molecule type" value="Genomic_DNA"/>
</dbReference>
<sequence length="476" mass="52596">MATKCCSAAETSGLANTLQGHVDDIRTLIQCGICIRPLYEPFTLACGHTFCYSCLSSWFSGGRSKRTCPDCRAPVKSQPAPAYLVRAVVQMFTARAELLDKGETTMEHTKNRQEEAGKLDQDKSNNHPTQGGLFGGLFRPKAPPLKPVIDIDDGVMRCPYCSWELEEGEHCAGCGYRYRPGSETDETESSDESESGSDLDSLDDMDDEEPEEPEDDFGDIDDGVWGEFASRYPTNGPTFGMPSLPGFMGSYQTMARLGYHGSAMPPELVSRFTGNYGQDEFDYEEDIEDENEYDHEDSFINDGTQLTNDDYESDSDHSTVVSGSQPNGPPRPNVSRHQIPPRIDTDTDGEDDAEEDSEEVSDSDSSDEDDIRAAPPRQPFGNAPRPVWREPGTSPWAQRIEDHPTSSAETVESSERSEDSEAASSSPPRPPATTRPNTGRGLSPRNAITLDDSDDDQPVGPVRRNTHRRRNRYSPY</sequence>
<evidence type="ECO:0000313" key="7">
    <source>
        <dbReference type="EMBL" id="OGE53950.1"/>
    </source>
</evidence>
<feature type="region of interest" description="Disordered" evidence="5">
    <location>
        <begin position="102"/>
        <end position="139"/>
    </location>
</feature>
<gene>
    <name evidence="7" type="ORF">PENARI_c007G10140</name>
</gene>
<dbReference type="RefSeq" id="XP_022489387.1">
    <property type="nucleotide sequence ID" value="XM_022631156.1"/>
</dbReference>
<dbReference type="GO" id="GO:0061630">
    <property type="term" value="F:ubiquitin protein ligase activity"/>
    <property type="evidence" value="ECO:0007669"/>
    <property type="project" value="TreeGrafter"/>
</dbReference>
<evidence type="ECO:0000256" key="1">
    <source>
        <dbReference type="ARBA" id="ARBA00022723"/>
    </source>
</evidence>
<feature type="compositionally biased region" description="Acidic residues" evidence="5">
    <location>
        <begin position="183"/>
        <end position="224"/>
    </location>
</feature>
<dbReference type="SMART" id="SM00184">
    <property type="entry name" value="RING"/>
    <property type="match status" value="1"/>
</dbReference>
<organism evidence="7 8">
    <name type="scientific">Penicillium arizonense</name>
    <dbReference type="NCBI Taxonomy" id="1835702"/>
    <lineage>
        <taxon>Eukaryota</taxon>
        <taxon>Fungi</taxon>
        <taxon>Dikarya</taxon>
        <taxon>Ascomycota</taxon>
        <taxon>Pezizomycotina</taxon>
        <taxon>Eurotiomycetes</taxon>
        <taxon>Eurotiomycetidae</taxon>
        <taxon>Eurotiales</taxon>
        <taxon>Aspergillaceae</taxon>
        <taxon>Penicillium</taxon>
    </lineage>
</organism>
<feature type="compositionally biased region" description="Acidic residues" evidence="5">
    <location>
        <begin position="279"/>
        <end position="295"/>
    </location>
</feature>
<dbReference type="InterPro" id="IPR017907">
    <property type="entry name" value="Znf_RING_CS"/>
</dbReference>
<keyword evidence="2 4" id="KW-0863">Zinc-finger</keyword>
<dbReference type="AlphaFoldDB" id="A0A1F5LLR4"/>
<feature type="compositionally biased region" description="Basic and acidic residues" evidence="5">
    <location>
        <begin position="102"/>
        <end position="125"/>
    </location>
</feature>
<dbReference type="PANTHER" id="PTHR15898:SF13">
    <property type="entry name" value="BIFUNCTIONAL APOPTOSIS REGULATOR"/>
    <property type="match status" value="1"/>
</dbReference>
<dbReference type="GO" id="GO:0005634">
    <property type="term" value="C:nucleus"/>
    <property type="evidence" value="ECO:0007669"/>
    <property type="project" value="TreeGrafter"/>
</dbReference>
<dbReference type="InterPro" id="IPR013083">
    <property type="entry name" value="Znf_RING/FYVE/PHD"/>
</dbReference>
<keyword evidence="3" id="KW-0862">Zinc</keyword>
<feature type="region of interest" description="Disordered" evidence="5">
    <location>
        <begin position="279"/>
        <end position="476"/>
    </location>
</feature>
<dbReference type="PANTHER" id="PTHR15898">
    <property type="entry name" value="BIFUNCTIONAL APOPTOSIS REGULATOR"/>
    <property type="match status" value="1"/>
</dbReference>
<dbReference type="GeneID" id="34575890"/>
<evidence type="ECO:0000256" key="2">
    <source>
        <dbReference type="ARBA" id="ARBA00022771"/>
    </source>
</evidence>
<dbReference type="Gene3D" id="3.30.40.10">
    <property type="entry name" value="Zinc/RING finger domain, C3HC4 (zinc finger)"/>
    <property type="match status" value="1"/>
</dbReference>
<keyword evidence="1" id="KW-0479">Metal-binding</keyword>
<reference evidence="7 8" key="1">
    <citation type="journal article" date="2016" name="Sci. Rep.">
        <title>Penicillium arizonense, a new, genome sequenced fungal species, reveals a high chemical diversity in secreted metabolites.</title>
        <authorList>
            <person name="Grijseels S."/>
            <person name="Nielsen J.C."/>
            <person name="Randelovic M."/>
            <person name="Nielsen J."/>
            <person name="Nielsen K.F."/>
            <person name="Workman M."/>
            <person name="Frisvad J.C."/>
        </authorList>
    </citation>
    <scope>NUCLEOTIDE SEQUENCE [LARGE SCALE GENOMIC DNA]</scope>
    <source>
        <strain evidence="7 8">CBS 141311</strain>
    </source>
</reference>
<feature type="domain" description="RING-type" evidence="6">
    <location>
        <begin position="31"/>
        <end position="72"/>
    </location>
</feature>
<proteinExistence type="predicted"/>
<dbReference type="PROSITE" id="PS00518">
    <property type="entry name" value="ZF_RING_1"/>
    <property type="match status" value="1"/>
</dbReference>
<protein>
    <recommendedName>
        <fullName evidence="6">RING-type domain-containing protein</fullName>
    </recommendedName>
</protein>
<dbReference type="OrthoDB" id="6105938at2759"/>
<dbReference type="Pfam" id="PF00097">
    <property type="entry name" value="zf-C3HC4"/>
    <property type="match status" value="1"/>
</dbReference>
<dbReference type="STRING" id="1835702.A0A1F5LLR4"/>
<evidence type="ECO:0000259" key="6">
    <source>
        <dbReference type="PROSITE" id="PS50089"/>
    </source>
</evidence>
<name>A0A1F5LLR4_PENAI</name>
<dbReference type="GO" id="GO:0043161">
    <property type="term" value="P:proteasome-mediated ubiquitin-dependent protein catabolic process"/>
    <property type="evidence" value="ECO:0007669"/>
    <property type="project" value="TreeGrafter"/>
</dbReference>
<dbReference type="Proteomes" id="UP000177622">
    <property type="component" value="Unassembled WGS sequence"/>
</dbReference>
<evidence type="ECO:0000256" key="4">
    <source>
        <dbReference type="PROSITE-ProRule" id="PRU00175"/>
    </source>
</evidence>
<dbReference type="InterPro" id="IPR018957">
    <property type="entry name" value="Znf_C3HC4_RING-type"/>
</dbReference>
<keyword evidence="8" id="KW-1185">Reference proteome</keyword>
<dbReference type="InterPro" id="IPR001841">
    <property type="entry name" value="Znf_RING"/>
</dbReference>
<dbReference type="SUPFAM" id="SSF57850">
    <property type="entry name" value="RING/U-box"/>
    <property type="match status" value="1"/>
</dbReference>
<feature type="compositionally biased region" description="Basic residues" evidence="5">
    <location>
        <begin position="464"/>
        <end position="476"/>
    </location>
</feature>
<dbReference type="PROSITE" id="PS50089">
    <property type="entry name" value="ZF_RING_2"/>
    <property type="match status" value="1"/>
</dbReference>
<dbReference type="GO" id="GO:0008270">
    <property type="term" value="F:zinc ion binding"/>
    <property type="evidence" value="ECO:0007669"/>
    <property type="project" value="UniProtKB-KW"/>
</dbReference>
<comment type="caution">
    <text evidence="7">The sequence shown here is derived from an EMBL/GenBank/DDBJ whole genome shotgun (WGS) entry which is preliminary data.</text>
</comment>
<feature type="region of interest" description="Disordered" evidence="5">
    <location>
        <begin position="181"/>
        <end position="231"/>
    </location>
</feature>
<evidence type="ECO:0000313" key="8">
    <source>
        <dbReference type="Proteomes" id="UP000177622"/>
    </source>
</evidence>
<evidence type="ECO:0000256" key="5">
    <source>
        <dbReference type="SAM" id="MobiDB-lite"/>
    </source>
</evidence>
<evidence type="ECO:0000256" key="3">
    <source>
        <dbReference type="ARBA" id="ARBA00022833"/>
    </source>
</evidence>
<accession>A0A1F5LLR4</accession>